<dbReference type="InterPro" id="IPR013815">
    <property type="entry name" value="ATP_grasp_subdomain_1"/>
</dbReference>
<dbReference type="InterPro" id="IPR011054">
    <property type="entry name" value="Rudment_hybrid_motif"/>
</dbReference>
<dbReference type="InParanoid" id="A0A2S8SQ05"/>
<dbReference type="NCBIfam" id="TIGR00877">
    <property type="entry name" value="purD"/>
    <property type="match status" value="1"/>
</dbReference>
<dbReference type="EC" id="6.3.4.13" evidence="4 14"/>
<dbReference type="InterPro" id="IPR000115">
    <property type="entry name" value="PRibGlycinamide_synth"/>
</dbReference>
<dbReference type="EMBL" id="NIGF01000019">
    <property type="protein sequence ID" value="PQV62883.1"/>
    <property type="molecule type" value="Genomic_DNA"/>
</dbReference>
<keyword evidence="10" id="KW-0464">Manganese</keyword>
<dbReference type="SUPFAM" id="SSF52440">
    <property type="entry name" value="PreATP-grasp domain"/>
    <property type="match status" value="1"/>
</dbReference>
<dbReference type="Gene3D" id="3.40.50.20">
    <property type="match status" value="1"/>
</dbReference>
<dbReference type="Gene3D" id="3.90.600.10">
    <property type="entry name" value="Phosphoribosylglycinamide synthetase, C-terminal domain"/>
    <property type="match status" value="1"/>
</dbReference>
<dbReference type="RefSeq" id="WP_106380977.1">
    <property type="nucleotide sequence ID" value="NZ_NIGF01000019.1"/>
</dbReference>
<dbReference type="InterPro" id="IPR020561">
    <property type="entry name" value="PRibGlycinamid_synth_ATP-grasp"/>
</dbReference>
<proteinExistence type="inferred from homology"/>
<dbReference type="PANTHER" id="PTHR43472">
    <property type="entry name" value="PHOSPHORIBOSYLAMINE--GLYCINE LIGASE"/>
    <property type="match status" value="1"/>
</dbReference>
<feature type="domain" description="ATP-grasp" evidence="16">
    <location>
        <begin position="101"/>
        <end position="310"/>
    </location>
</feature>
<dbReference type="GO" id="GO:0006189">
    <property type="term" value="P:'de novo' IMP biosynthetic process"/>
    <property type="evidence" value="ECO:0007669"/>
    <property type="project" value="UniProtKB-UniRule"/>
</dbReference>
<keyword evidence="6" id="KW-0479">Metal-binding</keyword>
<dbReference type="FunCoup" id="A0A2S8SQ05">
    <property type="interactions" value="398"/>
</dbReference>
<evidence type="ECO:0000256" key="1">
    <source>
        <dbReference type="ARBA" id="ARBA00001936"/>
    </source>
</evidence>
<dbReference type="GO" id="GO:0009113">
    <property type="term" value="P:purine nucleobase biosynthetic process"/>
    <property type="evidence" value="ECO:0007669"/>
    <property type="project" value="InterPro"/>
</dbReference>
<reference evidence="17 18" key="1">
    <citation type="journal article" date="2018" name="Syst. Appl. Microbiol.">
        <title>Abditibacterium utsteinense sp. nov., the first cultivated member of candidate phylum FBP, isolated from ice-free Antarctic soil samples.</title>
        <authorList>
            <person name="Tahon G."/>
            <person name="Tytgat B."/>
            <person name="Lebbe L."/>
            <person name="Carlier A."/>
            <person name="Willems A."/>
        </authorList>
    </citation>
    <scope>NUCLEOTIDE SEQUENCE [LARGE SCALE GENOMIC DNA]</scope>
    <source>
        <strain evidence="17 18">LMG 29911</strain>
    </source>
</reference>
<dbReference type="SUPFAM" id="SSF56059">
    <property type="entry name" value="Glutathione synthetase ATP-binding domain-like"/>
    <property type="match status" value="1"/>
</dbReference>
<evidence type="ECO:0000256" key="15">
    <source>
        <dbReference type="PROSITE-ProRule" id="PRU00409"/>
    </source>
</evidence>
<dbReference type="FunFam" id="3.90.600.10:FF:000001">
    <property type="entry name" value="Trifunctional purine biosynthetic protein adenosine-3"/>
    <property type="match status" value="1"/>
</dbReference>
<evidence type="ECO:0000313" key="18">
    <source>
        <dbReference type="Proteomes" id="UP000237684"/>
    </source>
</evidence>
<dbReference type="InterPro" id="IPR037123">
    <property type="entry name" value="PRibGlycinamide_synth_C_sf"/>
</dbReference>
<protein>
    <recommendedName>
        <fullName evidence="4 14">Phosphoribosylamine--glycine ligase</fullName>
        <ecNumber evidence="4 14">6.3.4.13</ecNumber>
    </recommendedName>
    <alternativeName>
        <fullName evidence="14">GARS</fullName>
    </alternativeName>
    <alternativeName>
        <fullName evidence="12 14">Glycinamide ribonucleotide synthetase</fullName>
    </alternativeName>
    <alternativeName>
        <fullName evidence="13 14">Phosphoribosylglycinamide synthetase</fullName>
    </alternativeName>
</protein>
<dbReference type="InterPro" id="IPR011761">
    <property type="entry name" value="ATP-grasp"/>
</dbReference>
<dbReference type="GO" id="GO:0005524">
    <property type="term" value="F:ATP binding"/>
    <property type="evidence" value="ECO:0007669"/>
    <property type="project" value="UniProtKB-UniRule"/>
</dbReference>
<comment type="pathway">
    <text evidence="3 14">Purine metabolism; IMP biosynthesis via de novo pathway; N(1)-(5-phospho-D-ribosyl)glycinamide from 5-phospho-alpha-D-ribose 1-diphosphate: step 2/2.</text>
</comment>
<dbReference type="HAMAP" id="MF_00138">
    <property type="entry name" value="GARS"/>
    <property type="match status" value="1"/>
</dbReference>
<dbReference type="InterPro" id="IPR020562">
    <property type="entry name" value="PRibGlycinamide_synth_N"/>
</dbReference>
<dbReference type="Gene3D" id="3.30.1490.20">
    <property type="entry name" value="ATP-grasp fold, A domain"/>
    <property type="match status" value="1"/>
</dbReference>
<dbReference type="Pfam" id="PF02844">
    <property type="entry name" value="GARS_N"/>
    <property type="match status" value="1"/>
</dbReference>
<evidence type="ECO:0000256" key="14">
    <source>
        <dbReference type="HAMAP-Rule" id="MF_00138"/>
    </source>
</evidence>
<dbReference type="SMART" id="SM01210">
    <property type="entry name" value="GARS_C"/>
    <property type="match status" value="1"/>
</dbReference>
<dbReference type="PROSITE" id="PS50975">
    <property type="entry name" value="ATP_GRASP"/>
    <property type="match status" value="1"/>
</dbReference>
<dbReference type="FunFam" id="3.30.470.20:FF:000018">
    <property type="entry name" value="Trifunctional purine biosynthetic protein adenosine-3"/>
    <property type="match status" value="1"/>
</dbReference>
<comment type="cofactor">
    <cofactor evidence="1">
        <name>Mn(2+)</name>
        <dbReference type="ChEBI" id="CHEBI:29035"/>
    </cofactor>
</comment>
<evidence type="ECO:0000256" key="7">
    <source>
        <dbReference type="ARBA" id="ARBA00022741"/>
    </source>
</evidence>
<dbReference type="SUPFAM" id="SSF51246">
    <property type="entry name" value="Rudiment single hybrid motif"/>
    <property type="match status" value="1"/>
</dbReference>
<sequence>MKILVVGSGGREHALVWKILQSPLVSQVVCTPGNAGIAQICECLAGEPTEIAQKMKADFVVVGPDGALADGLVDRLNAAGFPAFGPTQSAARLESSKIFTKNLLQKYAVPSAKFASFKNAEDARNYLEAQPDGPIVVKADGLAVGKGVVVAESRAQAIAGVEEVLGIAAQTVQNDAGAVVIEEFMSGEEISFFALCDGEELLPLIDVQDHKRLGDGDTGPNTGGMGCYSPVPSFTPALRETVIETILKPTLQGLKSEGIEYRGVLYCGLMLTETGPKVVEYNARFGDPECQLLMPLLKSDIVPVLLACAGIGEKKLSDFTLEWSDEAAVIVVLAAEGYPASPRKGDAISGLENVRDALVFHAGTKIENGEIVTNGGRVLGVVGLGDSFETAREKAYAATEKIHFDGMHFRRDIGWRAAK</sequence>
<evidence type="ECO:0000256" key="13">
    <source>
        <dbReference type="ARBA" id="ARBA00042864"/>
    </source>
</evidence>
<keyword evidence="5 14" id="KW-0436">Ligase</keyword>
<organism evidence="17 18">
    <name type="scientific">Abditibacterium utsteinense</name>
    <dbReference type="NCBI Taxonomy" id="1960156"/>
    <lineage>
        <taxon>Bacteria</taxon>
        <taxon>Pseudomonadati</taxon>
        <taxon>Abditibacteriota</taxon>
        <taxon>Abditibacteriia</taxon>
        <taxon>Abditibacteriales</taxon>
        <taxon>Abditibacteriaceae</taxon>
        <taxon>Abditibacterium</taxon>
    </lineage>
</organism>
<comment type="caution">
    <text evidence="17">The sequence shown here is derived from an EMBL/GenBank/DDBJ whole genome shotgun (WGS) entry which is preliminary data.</text>
</comment>
<dbReference type="OrthoDB" id="9807240at2"/>
<dbReference type="Pfam" id="PF02843">
    <property type="entry name" value="GARS_C"/>
    <property type="match status" value="1"/>
</dbReference>
<evidence type="ECO:0000256" key="5">
    <source>
        <dbReference type="ARBA" id="ARBA00022598"/>
    </source>
</evidence>
<dbReference type="GO" id="GO:0004637">
    <property type="term" value="F:phosphoribosylamine-glycine ligase activity"/>
    <property type="evidence" value="ECO:0007669"/>
    <property type="project" value="UniProtKB-UniRule"/>
</dbReference>
<dbReference type="PROSITE" id="PS00184">
    <property type="entry name" value="GARS"/>
    <property type="match status" value="1"/>
</dbReference>
<dbReference type="InterPro" id="IPR020560">
    <property type="entry name" value="PRibGlycinamide_synth_C-dom"/>
</dbReference>
<evidence type="ECO:0000313" key="17">
    <source>
        <dbReference type="EMBL" id="PQV62883.1"/>
    </source>
</evidence>
<evidence type="ECO:0000259" key="16">
    <source>
        <dbReference type="PROSITE" id="PS50975"/>
    </source>
</evidence>
<evidence type="ECO:0000256" key="3">
    <source>
        <dbReference type="ARBA" id="ARBA00005174"/>
    </source>
</evidence>
<dbReference type="GO" id="GO:0046872">
    <property type="term" value="F:metal ion binding"/>
    <property type="evidence" value="ECO:0007669"/>
    <property type="project" value="UniProtKB-KW"/>
</dbReference>
<evidence type="ECO:0000256" key="9">
    <source>
        <dbReference type="ARBA" id="ARBA00022840"/>
    </source>
</evidence>
<evidence type="ECO:0000256" key="4">
    <source>
        <dbReference type="ARBA" id="ARBA00013255"/>
    </source>
</evidence>
<evidence type="ECO:0000256" key="12">
    <source>
        <dbReference type="ARBA" id="ARBA00042242"/>
    </source>
</evidence>
<accession>A0A2S8SQ05</accession>
<evidence type="ECO:0000256" key="2">
    <source>
        <dbReference type="ARBA" id="ARBA00001946"/>
    </source>
</evidence>
<keyword evidence="8 14" id="KW-0658">Purine biosynthesis</keyword>
<dbReference type="Gene3D" id="3.30.470.20">
    <property type="entry name" value="ATP-grasp fold, B domain"/>
    <property type="match status" value="1"/>
</dbReference>
<evidence type="ECO:0000256" key="6">
    <source>
        <dbReference type="ARBA" id="ARBA00022723"/>
    </source>
</evidence>
<dbReference type="PANTHER" id="PTHR43472:SF1">
    <property type="entry name" value="PHOSPHORIBOSYLAMINE--GLYCINE LIGASE, CHLOROPLASTIC"/>
    <property type="match status" value="1"/>
</dbReference>
<evidence type="ECO:0000256" key="10">
    <source>
        <dbReference type="ARBA" id="ARBA00023211"/>
    </source>
</evidence>
<dbReference type="Proteomes" id="UP000237684">
    <property type="component" value="Unassembled WGS sequence"/>
</dbReference>
<dbReference type="InterPro" id="IPR020559">
    <property type="entry name" value="PRibGlycinamide_synth_CS"/>
</dbReference>
<dbReference type="UniPathway" id="UPA00074">
    <property type="reaction ID" value="UER00125"/>
</dbReference>
<dbReference type="AlphaFoldDB" id="A0A2S8SQ05"/>
<comment type="similarity">
    <text evidence="11 14">Belongs to the GARS family.</text>
</comment>
<evidence type="ECO:0000256" key="11">
    <source>
        <dbReference type="ARBA" id="ARBA00038345"/>
    </source>
</evidence>
<keyword evidence="7 15" id="KW-0547">Nucleotide-binding</keyword>
<keyword evidence="18" id="KW-1185">Reference proteome</keyword>
<dbReference type="InterPro" id="IPR016185">
    <property type="entry name" value="PreATP-grasp_dom_sf"/>
</dbReference>
<comment type="cofactor">
    <cofactor evidence="2">
        <name>Mg(2+)</name>
        <dbReference type="ChEBI" id="CHEBI:18420"/>
    </cofactor>
</comment>
<evidence type="ECO:0000256" key="8">
    <source>
        <dbReference type="ARBA" id="ARBA00022755"/>
    </source>
</evidence>
<dbReference type="SMART" id="SM01209">
    <property type="entry name" value="GARS_A"/>
    <property type="match status" value="1"/>
</dbReference>
<dbReference type="Pfam" id="PF01071">
    <property type="entry name" value="GARS_A"/>
    <property type="match status" value="1"/>
</dbReference>
<gene>
    <name evidence="14" type="primary">purD</name>
    <name evidence="17" type="ORF">B1R32_11923</name>
</gene>
<keyword evidence="9 15" id="KW-0067">ATP-binding</keyword>
<name>A0A2S8SQ05_9BACT</name>
<comment type="catalytic activity">
    <reaction evidence="14">
        <text>5-phospho-beta-D-ribosylamine + glycine + ATP = N(1)-(5-phospho-beta-D-ribosyl)glycinamide + ADP + phosphate + H(+)</text>
        <dbReference type="Rhea" id="RHEA:17453"/>
        <dbReference type="ChEBI" id="CHEBI:15378"/>
        <dbReference type="ChEBI" id="CHEBI:30616"/>
        <dbReference type="ChEBI" id="CHEBI:43474"/>
        <dbReference type="ChEBI" id="CHEBI:57305"/>
        <dbReference type="ChEBI" id="CHEBI:58681"/>
        <dbReference type="ChEBI" id="CHEBI:143788"/>
        <dbReference type="ChEBI" id="CHEBI:456216"/>
        <dbReference type="EC" id="6.3.4.13"/>
    </reaction>
</comment>